<evidence type="ECO:0000313" key="1">
    <source>
        <dbReference type="Ensembl" id="ENSEEEP00000027816.2"/>
    </source>
</evidence>
<dbReference type="AlphaFoldDB" id="A0A4W4FUQ5"/>
<accession>A0A4W4FUQ5</accession>
<dbReference type="Proteomes" id="UP000314983">
    <property type="component" value="Chromosome 10"/>
</dbReference>
<dbReference type="GeneTree" id="ENSGT00940000177026"/>
<name>A0A4W4FUQ5_ELEEL</name>
<protein>
    <submittedName>
        <fullName evidence="1">Uncharacterized protein</fullName>
    </submittedName>
</protein>
<reference evidence="1" key="3">
    <citation type="submission" date="2020-05" db="EMBL/GenBank/DDBJ databases">
        <title>Electrophorus electricus (electric eel) genome, fEleEle1, primary haplotype.</title>
        <authorList>
            <person name="Myers G."/>
            <person name="Meyer A."/>
            <person name="Fedrigo O."/>
            <person name="Formenti G."/>
            <person name="Rhie A."/>
            <person name="Tracey A."/>
            <person name="Sims Y."/>
            <person name="Jarvis E.D."/>
        </authorList>
    </citation>
    <scope>NUCLEOTIDE SEQUENCE [LARGE SCALE GENOMIC DNA]</scope>
</reference>
<reference evidence="1" key="4">
    <citation type="submission" date="2025-08" db="UniProtKB">
        <authorList>
            <consortium name="Ensembl"/>
        </authorList>
    </citation>
    <scope>IDENTIFICATION</scope>
</reference>
<organism evidence="1 2">
    <name type="scientific">Electrophorus electricus</name>
    <name type="common">Electric eel</name>
    <name type="synonym">Gymnotus electricus</name>
    <dbReference type="NCBI Taxonomy" id="8005"/>
    <lineage>
        <taxon>Eukaryota</taxon>
        <taxon>Metazoa</taxon>
        <taxon>Chordata</taxon>
        <taxon>Craniata</taxon>
        <taxon>Vertebrata</taxon>
        <taxon>Euteleostomi</taxon>
        <taxon>Actinopterygii</taxon>
        <taxon>Neopterygii</taxon>
        <taxon>Teleostei</taxon>
        <taxon>Ostariophysi</taxon>
        <taxon>Gymnotiformes</taxon>
        <taxon>Gymnotoidei</taxon>
        <taxon>Gymnotidae</taxon>
        <taxon>Electrophorus</taxon>
    </lineage>
</organism>
<reference evidence="2" key="2">
    <citation type="journal article" date="2017" name="Sci. Adv.">
        <title>A tail of two voltages: Proteomic comparison of the three electric organs of the electric eel.</title>
        <authorList>
            <person name="Traeger L.L."/>
            <person name="Sabat G."/>
            <person name="Barrett-Wilt G.A."/>
            <person name="Wells G.B."/>
            <person name="Sussman M.R."/>
        </authorList>
    </citation>
    <scope>NUCLEOTIDE SEQUENCE [LARGE SCALE GENOMIC DNA]</scope>
</reference>
<sequence>SKAIGESEWNVDVFVLHVIFAPSLLQDHRAPSVGFFLIACSSAVALLPVPSTAQRDLEWVGEVLGPVLCAFNFLWLSEDCSTAHILLIGSTLLPMLADWLSADGLVIMCRCVALSALSCSLTVCLFVGNTAGVVGSVALSLPTLLAPRERGGTVGSLISPKATGGLLDWIPKAAVAVGCWMMRRAFDKLLQDLKGWC</sequence>
<evidence type="ECO:0000313" key="2">
    <source>
        <dbReference type="Proteomes" id="UP000314983"/>
    </source>
</evidence>
<dbReference type="OMA" id="ESEWNVD"/>
<reference evidence="2" key="1">
    <citation type="journal article" date="2014" name="Science">
        <title>Nonhuman genetics. Genomic basis for the convergent evolution of electric organs.</title>
        <authorList>
            <person name="Gallant J.R."/>
            <person name="Traeger L.L."/>
            <person name="Volkening J.D."/>
            <person name="Moffett H."/>
            <person name="Chen P.H."/>
            <person name="Novina C.D."/>
            <person name="Phillips G.N.Jr."/>
            <person name="Anand R."/>
            <person name="Wells G.B."/>
            <person name="Pinch M."/>
            <person name="Guth R."/>
            <person name="Unguez G.A."/>
            <person name="Albert J.S."/>
            <person name="Zakon H.H."/>
            <person name="Samanta M.P."/>
            <person name="Sussman M.R."/>
        </authorList>
    </citation>
    <scope>NUCLEOTIDE SEQUENCE [LARGE SCALE GENOMIC DNA]</scope>
</reference>
<reference evidence="1" key="5">
    <citation type="submission" date="2025-09" db="UniProtKB">
        <authorList>
            <consortium name="Ensembl"/>
        </authorList>
    </citation>
    <scope>IDENTIFICATION</scope>
</reference>
<dbReference type="Ensembl" id="ENSEEET00000028134.2">
    <property type="protein sequence ID" value="ENSEEEP00000027816.2"/>
    <property type="gene ID" value="ENSEEEG00000013395.2"/>
</dbReference>
<keyword evidence="2" id="KW-1185">Reference proteome</keyword>
<proteinExistence type="predicted"/>